<dbReference type="GO" id="GO:0008270">
    <property type="term" value="F:zinc ion binding"/>
    <property type="evidence" value="ECO:0007669"/>
    <property type="project" value="UniProtKB-KW"/>
</dbReference>
<proteinExistence type="predicted"/>
<dbReference type="PANTHER" id="PTHR12420">
    <property type="entry name" value="PHD FINGER PROTEIN"/>
    <property type="match status" value="1"/>
</dbReference>
<feature type="non-terminal residue" evidence="5">
    <location>
        <position position="1"/>
    </location>
</feature>
<dbReference type="GO" id="GO:0005634">
    <property type="term" value="C:nucleus"/>
    <property type="evidence" value="ECO:0007669"/>
    <property type="project" value="TreeGrafter"/>
</dbReference>
<organism evidence="5 6">
    <name type="scientific">Scyliorhinus torazame</name>
    <name type="common">Cloudy catshark</name>
    <name type="synonym">Catulus torazame</name>
    <dbReference type="NCBI Taxonomy" id="75743"/>
    <lineage>
        <taxon>Eukaryota</taxon>
        <taxon>Metazoa</taxon>
        <taxon>Chordata</taxon>
        <taxon>Craniata</taxon>
        <taxon>Vertebrata</taxon>
        <taxon>Chondrichthyes</taxon>
        <taxon>Elasmobranchii</taxon>
        <taxon>Galeomorphii</taxon>
        <taxon>Galeoidea</taxon>
        <taxon>Carcharhiniformes</taxon>
        <taxon>Scyliorhinidae</taxon>
        <taxon>Scyliorhinus</taxon>
    </lineage>
</organism>
<protein>
    <recommendedName>
        <fullName evidence="4">PHD-type domain-containing protein</fullName>
    </recommendedName>
</protein>
<dbReference type="PANTHER" id="PTHR12420:SF45">
    <property type="entry name" value="TRANSCRIPTIONAL REGULATOR ATRX HOMOLOG"/>
    <property type="match status" value="1"/>
</dbReference>
<dbReference type="Pfam" id="PF13771">
    <property type="entry name" value="zf-HC5HC2H"/>
    <property type="match status" value="1"/>
</dbReference>
<dbReference type="InterPro" id="IPR013083">
    <property type="entry name" value="Znf_RING/FYVE/PHD"/>
</dbReference>
<dbReference type="OrthoDB" id="2384350at2759"/>
<dbReference type="STRING" id="75743.A0A401QET2"/>
<evidence type="ECO:0000313" key="5">
    <source>
        <dbReference type="EMBL" id="GCB83864.1"/>
    </source>
</evidence>
<feature type="domain" description="PHD-type" evidence="4">
    <location>
        <begin position="1"/>
        <end position="81"/>
    </location>
</feature>
<accession>A0A401QET2</accession>
<evidence type="ECO:0000256" key="2">
    <source>
        <dbReference type="ARBA" id="ARBA00022771"/>
    </source>
</evidence>
<keyword evidence="3" id="KW-0862">Zinc</keyword>
<sequence length="81" mass="9285">LFSSGTVQLTNSSRKDFGDFDIKTVIQEIKRGKRMKCTLCSQIGATIGCEIKACIKTYHYHCAVEDRAKFIENLDRGIYRY</sequence>
<evidence type="ECO:0000259" key="4">
    <source>
        <dbReference type="PROSITE" id="PS51805"/>
    </source>
</evidence>
<dbReference type="Gene3D" id="3.30.40.10">
    <property type="entry name" value="Zinc/RING finger domain, C3HC4 (zinc finger)"/>
    <property type="match status" value="1"/>
</dbReference>
<evidence type="ECO:0000313" key="6">
    <source>
        <dbReference type="Proteomes" id="UP000288216"/>
    </source>
</evidence>
<dbReference type="EMBL" id="BFAA01039794">
    <property type="protein sequence ID" value="GCB83864.1"/>
    <property type="molecule type" value="Genomic_DNA"/>
</dbReference>
<dbReference type="AlphaFoldDB" id="A0A401QET2"/>
<keyword evidence="1" id="KW-0479">Metal-binding</keyword>
<comment type="caution">
    <text evidence="5">The sequence shown here is derived from an EMBL/GenBank/DDBJ whole genome shotgun (WGS) entry which is preliminary data.</text>
</comment>
<name>A0A401QET2_SCYTO</name>
<dbReference type="InterPro" id="IPR051188">
    <property type="entry name" value="PHD-type_Zinc_Finger"/>
</dbReference>
<gene>
    <name evidence="5" type="ORF">scyTo_0024124</name>
</gene>
<dbReference type="InterPro" id="IPR034732">
    <property type="entry name" value="EPHD"/>
</dbReference>
<keyword evidence="2" id="KW-0863">Zinc-finger</keyword>
<dbReference type="PROSITE" id="PS51805">
    <property type="entry name" value="EPHD"/>
    <property type="match status" value="1"/>
</dbReference>
<evidence type="ECO:0000256" key="3">
    <source>
        <dbReference type="ARBA" id="ARBA00022833"/>
    </source>
</evidence>
<reference evidence="5 6" key="1">
    <citation type="journal article" date="2018" name="Nat. Ecol. Evol.">
        <title>Shark genomes provide insights into elasmobranch evolution and the origin of vertebrates.</title>
        <authorList>
            <person name="Hara Y"/>
            <person name="Yamaguchi K"/>
            <person name="Onimaru K"/>
            <person name="Kadota M"/>
            <person name="Koyanagi M"/>
            <person name="Keeley SD"/>
            <person name="Tatsumi K"/>
            <person name="Tanaka K"/>
            <person name="Motone F"/>
            <person name="Kageyama Y"/>
            <person name="Nozu R"/>
            <person name="Adachi N"/>
            <person name="Nishimura O"/>
            <person name="Nakagawa R"/>
            <person name="Tanegashima C"/>
            <person name="Kiyatake I"/>
            <person name="Matsumoto R"/>
            <person name="Murakumo K"/>
            <person name="Nishida K"/>
            <person name="Terakita A"/>
            <person name="Kuratani S"/>
            <person name="Sato K"/>
            <person name="Hyodo S Kuraku.S."/>
        </authorList>
    </citation>
    <scope>NUCLEOTIDE SEQUENCE [LARGE SCALE GENOMIC DNA]</scope>
</reference>
<evidence type="ECO:0000256" key="1">
    <source>
        <dbReference type="ARBA" id="ARBA00022723"/>
    </source>
</evidence>
<dbReference type="Proteomes" id="UP000288216">
    <property type="component" value="Unassembled WGS sequence"/>
</dbReference>
<keyword evidence="6" id="KW-1185">Reference proteome</keyword>